<keyword evidence="6 12" id="KW-0560">Oxidoreductase</keyword>
<evidence type="ECO:0000256" key="5">
    <source>
        <dbReference type="ARBA" id="ARBA00022723"/>
    </source>
</evidence>
<dbReference type="GO" id="GO:0042448">
    <property type="term" value="P:progesterone metabolic process"/>
    <property type="evidence" value="ECO:0007669"/>
    <property type="project" value="TreeGrafter"/>
</dbReference>
<dbReference type="GO" id="GO:0004508">
    <property type="term" value="F:steroid 17-alpha-monooxygenase activity"/>
    <property type="evidence" value="ECO:0007669"/>
    <property type="project" value="TreeGrafter"/>
</dbReference>
<keyword evidence="5 11" id="KW-0479">Metal-binding</keyword>
<evidence type="ECO:0000256" key="10">
    <source>
        <dbReference type="ARBA" id="ARBA00047827"/>
    </source>
</evidence>
<organism evidence="15 16">
    <name type="scientific">Silurus meridionalis</name>
    <name type="common">Southern catfish</name>
    <name type="synonym">Silurus soldatovi meridionalis</name>
    <dbReference type="NCBI Taxonomy" id="175797"/>
    <lineage>
        <taxon>Eukaryota</taxon>
        <taxon>Metazoa</taxon>
        <taxon>Chordata</taxon>
        <taxon>Craniata</taxon>
        <taxon>Vertebrata</taxon>
        <taxon>Euteleostomi</taxon>
        <taxon>Actinopterygii</taxon>
        <taxon>Neopterygii</taxon>
        <taxon>Teleostei</taxon>
        <taxon>Ostariophysi</taxon>
        <taxon>Siluriformes</taxon>
        <taxon>Siluridae</taxon>
        <taxon>Silurus</taxon>
    </lineage>
</organism>
<keyword evidence="13" id="KW-0256">Endoplasmic reticulum</keyword>
<evidence type="ECO:0000256" key="3">
    <source>
        <dbReference type="ARBA" id="ARBA00010617"/>
    </source>
</evidence>
<dbReference type="PRINTS" id="PR00385">
    <property type="entry name" value="P450"/>
</dbReference>
<comment type="subcellular location">
    <subcellularLocation>
        <location evidence="2">Endomembrane system</location>
    </subcellularLocation>
    <subcellularLocation>
        <location evidence="13">Endoplasmic reticulum membrane</location>
        <topology evidence="13">Peripheral membrane protein</topology>
    </subcellularLocation>
    <subcellularLocation>
        <location evidence="13">Microsome membrane</location>
        <topology evidence="13">Peripheral membrane protein</topology>
    </subcellularLocation>
</comment>
<dbReference type="GO" id="GO:0020037">
    <property type="term" value="F:heme binding"/>
    <property type="evidence" value="ECO:0007669"/>
    <property type="project" value="UniProtKB-UniRule"/>
</dbReference>
<dbReference type="PRINTS" id="PR00463">
    <property type="entry name" value="EP450I"/>
</dbReference>
<accession>A0A8T0BSK0</accession>
<dbReference type="InterPro" id="IPR008066">
    <property type="entry name" value="Cyt_P450_E_grp-I_CYP1"/>
</dbReference>
<comment type="catalytic activity">
    <reaction evidence="10">
        <text>an organic molecule + reduced [NADPH--hemoprotein reductase] + O2 = an alcohol + oxidized [NADPH--hemoprotein reductase] + H2O + H(+)</text>
        <dbReference type="Rhea" id="RHEA:17149"/>
        <dbReference type="Rhea" id="RHEA-COMP:11964"/>
        <dbReference type="Rhea" id="RHEA-COMP:11965"/>
        <dbReference type="ChEBI" id="CHEBI:15377"/>
        <dbReference type="ChEBI" id="CHEBI:15378"/>
        <dbReference type="ChEBI" id="CHEBI:15379"/>
        <dbReference type="ChEBI" id="CHEBI:30879"/>
        <dbReference type="ChEBI" id="CHEBI:57618"/>
        <dbReference type="ChEBI" id="CHEBI:58210"/>
        <dbReference type="ChEBI" id="CHEBI:142491"/>
        <dbReference type="EC" id="1.14.14.1"/>
    </reaction>
</comment>
<keyword evidence="14" id="KW-1133">Transmembrane helix</keyword>
<dbReference type="AlphaFoldDB" id="A0A8T0BSK0"/>
<dbReference type="InterPro" id="IPR002401">
    <property type="entry name" value="Cyt_P450_E_grp-I"/>
</dbReference>
<evidence type="ECO:0000256" key="13">
    <source>
        <dbReference type="RuleBase" id="RU368045"/>
    </source>
</evidence>
<comment type="caution">
    <text evidence="15">The sequence shown here is derived from an EMBL/GenBank/DDBJ whole genome shotgun (WGS) entry which is preliminary data.</text>
</comment>
<evidence type="ECO:0000256" key="4">
    <source>
        <dbReference type="ARBA" id="ARBA00022617"/>
    </source>
</evidence>
<comment type="cofactor">
    <cofactor evidence="1 11 13">
        <name>heme</name>
        <dbReference type="ChEBI" id="CHEBI:30413"/>
    </cofactor>
</comment>
<dbReference type="Gene3D" id="1.10.630.10">
    <property type="entry name" value="Cytochrome P450"/>
    <property type="match status" value="1"/>
</dbReference>
<gene>
    <name evidence="15" type="ORF">HF521_009144</name>
</gene>
<dbReference type="GO" id="GO:0042446">
    <property type="term" value="P:hormone biosynthetic process"/>
    <property type="evidence" value="ECO:0007669"/>
    <property type="project" value="TreeGrafter"/>
</dbReference>
<evidence type="ECO:0000256" key="14">
    <source>
        <dbReference type="SAM" id="Phobius"/>
    </source>
</evidence>
<dbReference type="PRINTS" id="PR01683">
    <property type="entry name" value="EP450ICYP1A"/>
</dbReference>
<keyword evidence="16" id="KW-1185">Reference proteome</keyword>
<dbReference type="InterPro" id="IPR036396">
    <property type="entry name" value="Cyt_P450_sf"/>
</dbReference>
<dbReference type="EMBL" id="JABFDY010000002">
    <property type="protein sequence ID" value="KAF7710272.1"/>
    <property type="molecule type" value="Genomic_DNA"/>
</dbReference>
<evidence type="ECO:0000313" key="15">
    <source>
        <dbReference type="EMBL" id="KAF7710272.1"/>
    </source>
</evidence>
<evidence type="ECO:0000256" key="11">
    <source>
        <dbReference type="PIRSR" id="PIRSR602401-1"/>
    </source>
</evidence>
<evidence type="ECO:0000313" key="16">
    <source>
        <dbReference type="Proteomes" id="UP000606274"/>
    </source>
</evidence>
<protein>
    <recommendedName>
        <fullName evidence="13">Cytochrome P450 1A</fullName>
        <ecNumber evidence="13">1.14.14.1</ecNumber>
    </recommendedName>
</protein>
<evidence type="ECO:0000256" key="2">
    <source>
        <dbReference type="ARBA" id="ARBA00004308"/>
    </source>
</evidence>
<dbReference type="SUPFAM" id="SSF48264">
    <property type="entry name" value="Cytochrome P450"/>
    <property type="match status" value="1"/>
</dbReference>
<dbReference type="PANTHER" id="PTHR24289">
    <property type="entry name" value="STEROID 17-ALPHA-HYDROXYLASE/17,20 LYASE"/>
    <property type="match status" value="1"/>
</dbReference>
<evidence type="ECO:0000256" key="8">
    <source>
        <dbReference type="ARBA" id="ARBA00023033"/>
    </source>
</evidence>
<dbReference type="PANTHER" id="PTHR24289:SF16">
    <property type="entry name" value="CYTOCHROME P450 1B1"/>
    <property type="match status" value="1"/>
</dbReference>
<proteinExistence type="inferred from homology"/>
<comment type="function">
    <text evidence="13">Cytochromes P450 are a group of heme-thiolate monooxygenases. They oxidize a variety of structurally unrelated compounds, including steroids, fatty acids, and xenobiotics.</text>
</comment>
<dbReference type="PROSITE" id="PS00086">
    <property type="entry name" value="CYTOCHROME_P450"/>
    <property type="match status" value="1"/>
</dbReference>
<dbReference type="Proteomes" id="UP000606274">
    <property type="component" value="Unassembled WGS sequence"/>
</dbReference>
<comment type="similarity">
    <text evidence="3 12">Belongs to the cytochrome P450 family.</text>
</comment>
<dbReference type="GO" id="GO:0005789">
    <property type="term" value="C:endoplasmic reticulum membrane"/>
    <property type="evidence" value="ECO:0007669"/>
    <property type="project" value="UniProtKB-SubCell"/>
</dbReference>
<dbReference type="FunFam" id="1.10.630.10:FF:000002">
    <property type="entry name" value="Cytochrome P450 1A1"/>
    <property type="match status" value="1"/>
</dbReference>
<evidence type="ECO:0000256" key="9">
    <source>
        <dbReference type="ARBA" id="ARBA00023136"/>
    </source>
</evidence>
<evidence type="ECO:0000256" key="1">
    <source>
        <dbReference type="ARBA" id="ARBA00001971"/>
    </source>
</evidence>
<keyword evidence="13" id="KW-0492">Microsome</keyword>
<evidence type="ECO:0000256" key="7">
    <source>
        <dbReference type="ARBA" id="ARBA00023004"/>
    </source>
</evidence>
<dbReference type="GO" id="GO:0005506">
    <property type="term" value="F:iron ion binding"/>
    <property type="evidence" value="ECO:0007669"/>
    <property type="project" value="UniProtKB-UniRule"/>
</dbReference>
<keyword evidence="9 14" id="KW-0472">Membrane</keyword>
<evidence type="ECO:0000256" key="12">
    <source>
        <dbReference type="RuleBase" id="RU000461"/>
    </source>
</evidence>
<dbReference type="InterPro" id="IPR017972">
    <property type="entry name" value="Cyt_P450_CS"/>
</dbReference>
<sequence>MSNNTRLCDILGANIDFYFTIVKDIRMELPGIITDFLQLSKEKILLFCLAVSVAVHLLAGLVRHWSVRTLPGPFSWPIVGNAPQMGNYPHIYFTRMAQQYGNVFQIKLGNRPVVVLNGDAIRQALVQKGVDFAGRPDFASFRFISGGRSMAFGNYSEWWKVHRRVAQATVRKFTTGNPDTKKAIENHVASEVKELIELFLRETRAHGYFQPHHYLVVSTANIISALCFGKRYSHDDAEFQQVVGRNDKFTMTVGAGSIVDVMPWLQYFPNPIKTLFDQFKELNVEFYEFMLAKVVEHRKTMEPSIVRDMTDALIMTLDRGKSGPPGVLLDGKYVPPTIGDIFGASQDTTSTALQWILLLLVRYPDIQKTLQEEVDRVVGRNRPPSIQDQPNLPYVMAFIYEMMRFSSFIPVTIPHSTTADTSINGYPIPKDTVVFINQWSLNHDPRKWDQPEVFNPLRFLDEGGELNKDMTGNVLIFSMGKRRCIGEELSKMQLFLFITLLIHQCHFTVDKQPTMDCMYGLTLKPNPFKVAVTLRD</sequence>
<keyword evidence="8 12" id="KW-0503">Monooxygenase</keyword>
<keyword evidence="4 11" id="KW-0349">Heme</keyword>
<name>A0A8T0BSK0_SILME</name>
<dbReference type="CDD" id="cd20675">
    <property type="entry name" value="CYP1B1-like"/>
    <property type="match status" value="1"/>
</dbReference>
<dbReference type="InterPro" id="IPR001128">
    <property type="entry name" value="Cyt_P450"/>
</dbReference>
<dbReference type="OrthoDB" id="1055148at2759"/>
<keyword evidence="7 11" id="KW-0408">Iron</keyword>
<feature type="transmembrane region" description="Helical" evidence="14">
    <location>
        <begin position="44"/>
        <end position="65"/>
    </location>
</feature>
<dbReference type="EC" id="1.14.14.1" evidence="13"/>
<reference evidence="15" key="1">
    <citation type="submission" date="2020-08" db="EMBL/GenBank/DDBJ databases">
        <title>Chromosome-level assembly of Southern catfish (Silurus meridionalis) provides insights into visual adaptation to the nocturnal and benthic lifestyles.</title>
        <authorList>
            <person name="Zhang Y."/>
            <person name="Wang D."/>
            <person name="Peng Z."/>
        </authorList>
    </citation>
    <scope>NUCLEOTIDE SEQUENCE</scope>
    <source>
        <strain evidence="15">SWU-2019-XX</strain>
        <tissue evidence="15">Muscle</tissue>
    </source>
</reference>
<evidence type="ECO:0000256" key="6">
    <source>
        <dbReference type="ARBA" id="ARBA00023002"/>
    </source>
</evidence>
<keyword evidence="14" id="KW-0812">Transmembrane</keyword>
<feature type="binding site" description="axial binding residue" evidence="11">
    <location>
        <position position="484"/>
    </location>
    <ligand>
        <name>heme</name>
        <dbReference type="ChEBI" id="CHEBI:30413"/>
    </ligand>
    <ligandPart>
        <name>Fe</name>
        <dbReference type="ChEBI" id="CHEBI:18248"/>
    </ligandPart>
</feature>
<dbReference type="Pfam" id="PF00067">
    <property type="entry name" value="p450"/>
    <property type="match status" value="1"/>
</dbReference>